<proteinExistence type="predicted"/>
<dbReference type="PROSITE" id="PS51257">
    <property type="entry name" value="PROKAR_LIPOPROTEIN"/>
    <property type="match status" value="1"/>
</dbReference>
<reference evidence="3 4" key="2">
    <citation type="submission" date="2017-06" db="EMBL/GenBank/DDBJ databases">
        <authorList>
            <person name="Kim H.J."/>
            <person name="Triplett B.A."/>
        </authorList>
    </citation>
    <scope>NUCLEOTIDE SEQUENCE [LARGE SCALE GENOMIC DNA]</scope>
    <source>
        <strain evidence="3">Kingella_eburonensis</strain>
    </source>
</reference>
<feature type="signal peptide" evidence="1">
    <location>
        <begin position="1"/>
        <end position="22"/>
    </location>
</feature>
<evidence type="ECO:0008006" key="5">
    <source>
        <dbReference type="Google" id="ProtNLM"/>
    </source>
</evidence>
<accession>A0A238HHB0</accession>
<dbReference type="RefSeq" id="WP_219350297.1">
    <property type="nucleotide sequence ID" value="NZ_FXUV02000049.1"/>
</dbReference>
<keyword evidence="4" id="KW-1185">Reference proteome</keyword>
<sequence length="41" mass="4306">MKKLFFIATFCAILSGCANTRAAINANNSGVSGAIGSGWRW</sequence>
<feature type="chain" id="PRO_5015075200" description="Lipoprotein" evidence="1">
    <location>
        <begin position="23"/>
        <end position="41"/>
    </location>
</feature>
<evidence type="ECO:0000313" key="4">
    <source>
        <dbReference type="Proteomes" id="UP000215450"/>
    </source>
</evidence>
<reference evidence="2" key="1">
    <citation type="submission" date="2017-05" db="EMBL/GenBank/DDBJ databases">
        <authorList>
            <person name="Song R."/>
            <person name="Chenine A.L."/>
            <person name="Ruprecht R.M."/>
        </authorList>
    </citation>
    <scope>NUCLEOTIDE SEQUENCE</scope>
    <source>
        <strain evidence="2">Kingella_eburonensis</strain>
    </source>
</reference>
<organism evidence="2">
    <name type="scientific">Kingella negevensis</name>
    <dbReference type="NCBI Taxonomy" id="1522312"/>
    <lineage>
        <taxon>Bacteria</taxon>
        <taxon>Pseudomonadati</taxon>
        <taxon>Pseudomonadota</taxon>
        <taxon>Betaproteobacteria</taxon>
        <taxon>Neisseriales</taxon>
        <taxon>Neisseriaceae</taxon>
        <taxon>Kingella</taxon>
    </lineage>
</organism>
<dbReference type="EMBL" id="FXUV01000045">
    <property type="protein sequence ID" value="SMQ13115.1"/>
    <property type="molecule type" value="Genomic_DNA"/>
</dbReference>
<keyword evidence="1" id="KW-0732">Signal</keyword>
<evidence type="ECO:0000313" key="3">
    <source>
        <dbReference type="EMBL" id="SNB80405.1"/>
    </source>
</evidence>
<dbReference type="AlphaFoldDB" id="A0A238HHB0"/>
<dbReference type="STRING" id="1522312.GCA_900177895_01773"/>
<dbReference type="Proteomes" id="UP000215450">
    <property type="component" value="Unassembled WGS sequence"/>
</dbReference>
<dbReference type="EMBL" id="FXUV02000049">
    <property type="protein sequence ID" value="SNB80405.1"/>
    <property type="molecule type" value="Genomic_DNA"/>
</dbReference>
<gene>
    <name evidence="3" type="ORF">KEBURONENSIS_01845</name>
    <name evidence="2" type="ORF">KEBURONENSIS_01857</name>
</gene>
<protein>
    <recommendedName>
        <fullName evidence="5">Lipoprotein</fullName>
    </recommendedName>
</protein>
<name>A0A238HHB0_9NEIS</name>
<evidence type="ECO:0000256" key="1">
    <source>
        <dbReference type="SAM" id="SignalP"/>
    </source>
</evidence>
<evidence type="ECO:0000313" key="2">
    <source>
        <dbReference type="EMBL" id="SMQ13115.1"/>
    </source>
</evidence>